<gene>
    <name evidence="3" type="ORF">LMKDKBCB_02321</name>
</gene>
<sequence length="403" mass="44543">MLSSIQIHNKIVENRAKLDAAEKSFNAAEGDAKDIYRDTINQIKGENKSLDEQLAEALDYEDKIRQGGGIPLADPNAGNKTKFKPKNFGEFVLGARDEFKGLQMGTSIALDAYQDFKLLEHTETDYSLPEQYAQNLPKLGIYNTLPRAVTDKDSVSFYEADPTKLTNAAATWKPNTAIPMSGMAWTQRSFHMEQIANGMPLLENNLNDYNELMTLVNGTLLYMQELAKGAKVLNGAKANAETGIVGILNHDGIQKFTKGATDTISDCAYKMATDVFLTTGFIPTTVGMHPYVAESVNLEKDKNGRYINQMVNGKLWALNVVEDLNLTETTGEASGKKTTYGMMVYLPNAATFYTKMGEKLEIGLVNDQFLRNEKTIRINGQYGLKVTFPKAFSYLTDTGVAGR</sequence>
<evidence type="ECO:0000313" key="3">
    <source>
        <dbReference type="EMBL" id="VWM02832.1"/>
    </source>
</evidence>
<dbReference type="InterPro" id="IPR054612">
    <property type="entry name" value="Phage_capsid-like_C"/>
</dbReference>
<dbReference type="Pfam" id="PF05065">
    <property type="entry name" value="Phage_capsid"/>
    <property type="match status" value="1"/>
</dbReference>
<reference evidence="3 4" key="1">
    <citation type="submission" date="2019-10" db="EMBL/GenBank/DDBJ databases">
        <authorList>
            <person name="Wolf R A."/>
        </authorList>
    </citation>
    <scope>NUCLEOTIDE SEQUENCE [LARGE SCALE GENOMIC DNA]</scope>
    <source>
        <strain evidence="3">Collinsella_aerofaciens_AK_138A</strain>
    </source>
</reference>
<evidence type="ECO:0000259" key="2">
    <source>
        <dbReference type="Pfam" id="PF05065"/>
    </source>
</evidence>
<dbReference type="InterPro" id="IPR024455">
    <property type="entry name" value="Phage_capsid"/>
</dbReference>
<feature type="domain" description="Phage capsid-like C-terminal" evidence="2">
    <location>
        <begin position="160"/>
        <end position="396"/>
    </location>
</feature>
<evidence type="ECO:0000313" key="4">
    <source>
        <dbReference type="Proteomes" id="UP000330807"/>
    </source>
</evidence>
<dbReference type="AlphaFoldDB" id="A0A5K1JE47"/>
<proteinExistence type="predicted"/>
<evidence type="ECO:0000256" key="1">
    <source>
        <dbReference type="ARBA" id="ARBA00004328"/>
    </source>
</evidence>
<dbReference type="SUPFAM" id="SSF56563">
    <property type="entry name" value="Major capsid protein gp5"/>
    <property type="match status" value="1"/>
</dbReference>
<dbReference type="Gene3D" id="3.30.2400.10">
    <property type="entry name" value="Major capsid protein gp5"/>
    <property type="match status" value="1"/>
</dbReference>
<dbReference type="NCBIfam" id="TIGR01554">
    <property type="entry name" value="major_cap_HK97"/>
    <property type="match status" value="1"/>
</dbReference>
<dbReference type="EMBL" id="CABWIH010000062">
    <property type="protein sequence ID" value="VWM02832.1"/>
    <property type="molecule type" value="Genomic_DNA"/>
</dbReference>
<protein>
    <submittedName>
        <fullName evidence="3">Phage capsid family protein</fullName>
    </submittedName>
</protein>
<accession>A0A5K1JE47</accession>
<dbReference type="Proteomes" id="UP000330807">
    <property type="component" value="Unassembled WGS sequence"/>
</dbReference>
<name>A0A5K1JE47_9ACTN</name>
<comment type="subcellular location">
    <subcellularLocation>
        <location evidence="1">Virion</location>
    </subcellularLocation>
</comment>
<dbReference type="Gene3D" id="3.30.2320.10">
    <property type="entry name" value="hypothetical protein PF0899 domain"/>
    <property type="match status" value="1"/>
</dbReference>
<organism evidence="3 4">
    <name type="scientific">Collinsella aerofaciens</name>
    <dbReference type="NCBI Taxonomy" id="74426"/>
    <lineage>
        <taxon>Bacteria</taxon>
        <taxon>Bacillati</taxon>
        <taxon>Actinomycetota</taxon>
        <taxon>Coriobacteriia</taxon>
        <taxon>Coriobacteriales</taxon>
        <taxon>Coriobacteriaceae</taxon>
        <taxon>Collinsella</taxon>
    </lineage>
</organism>
<dbReference type="RefSeq" id="WP_156064267.1">
    <property type="nucleotide sequence ID" value="NZ_CABWIH010000062.1"/>
</dbReference>